<dbReference type="KEGG" id="cfon:HZU75_07105"/>
<protein>
    <recommendedName>
        <fullName evidence="5">YfaZ</fullName>
    </recommendedName>
</protein>
<accession>A0A7D5ZJ06</accession>
<dbReference type="RefSeq" id="WP_180308437.1">
    <property type="nucleotide sequence ID" value="NZ_CP058952.1"/>
</dbReference>
<feature type="signal peptide" evidence="2">
    <location>
        <begin position="1"/>
        <end position="20"/>
    </location>
</feature>
<dbReference type="Gene3D" id="2.40.160.20">
    <property type="match status" value="1"/>
</dbReference>
<evidence type="ECO:0008006" key="5">
    <source>
        <dbReference type="Google" id="ProtNLM"/>
    </source>
</evidence>
<dbReference type="EMBL" id="CP058952">
    <property type="protein sequence ID" value="QLI81310.1"/>
    <property type="molecule type" value="Genomic_DNA"/>
</dbReference>
<keyword evidence="4" id="KW-1185">Reference proteome</keyword>
<dbReference type="Proteomes" id="UP000510822">
    <property type="component" value="Chromosome"/>
</dbReference>
<comment type="subcellular location">
    <subcellularLocation>
        <location evidence="1">Cell outer membrane</location>
    </subcellularLocation>
</comment>
<name>A0A7D5ZJ06_9NEIS</name>
<evidence type="ECO:0000313" key="4">
    <source>
        <dbReference type="Proteomes" id="UP000510822"/>
    </source>
</evidence>
<dbReference type="InterPro" id="IPR009998">
    <property type="entry name" value="YfaZ"/>
</dbReference>
<dbReference type="Pfam" id="PF07437">
    <property type="entry name" value="YfaZ"/>
    <property type="match status" value="1"/>
</dbReference>
<sequence length="177" mass="18594">MKNTIAAALGAMMISSLAQAGSLSTTIGSEYLGLDFTQQLSPPLSLSAQLLNNFDHDDTLASVGLAYTLPLGAASVSVGGRANWYSLDQHGDEMTLAIGGDVQIPIAKSLAIYGSAYWGPLATGNLDASFDGRVGVNWRVMNSVALDAGYRYSSVEFENGHQHDLANGAYAGVRVMF</sequence>
<evidence type="ECO:0000313" key="3">
    <source>
        <dbReference type="EMBL" id="QLI81310.1"/>
    </source>
</evidence>
<keyword evidence="2" id="KW-0732">Signal</keyword>
<evidence type="ECO:0000256" key="2">
    <source>
        <dbReference type="SAM" id="SignalP"/>
    </source>
</evidence>
<dbReference type="AlphaFoldDB" id="A0A7D5ZJ06"/>
<organism evidence="3 4">
    <name type="scientific">Chitinibacter fontanus</name>
    <dbReference type="NCBI Taxonomy" id="1737446"/>
    <lineage>
        <taxon>Bacteria</taxon>
        <taxon>Pseudomonadati</taxon>
        <taxon>Pseudomonadota</taxon>
        <taxon>Betaproteobacteria</taxon>
        <taxon>Neisseriales</taxon>
        <taxon>Chitinibacteraceae</taxon>
        <taxon>Chitinibacter</taxon>
    </lineage>
</organism>
<dbReference type="GO" id="GO:0009279">
    <property type="term" value="C:cell outer membrane"/>
    <property type="evidence" value="ECO:0007669"/>
    <property type="project" value="UniProtKB-SubCell"/>
</dbReference>
<feature type="chain" id="PRO_5028923553" description="YfaZ" evidence="2">
    <location>
        <begin position="21"/>
        <end position="177"/>
    </location>
</feature>
<dbReference type="SUPFAM" id="SSF56925">
    <property type="entry name" value="OMPA-like"/>
    <property type="match status" value="1"/>
</dbReference>
<gene>
    <name evidence="3" type="ORF">HZU75_07105</name>
</gene>
<dbReference type="InterPro" id="IPR011250">
    <property type="entry name" value="OMP/PagP_B-barrel"/>
</dbReference>
<reference evidence="3 4" key="1">
    <citation type="journal article" date="2016" name="Int. J. Syst. Evol. Microbiol.">
        <title>Chitinibacter fontanus sp. nov., isolated from a spring.</title>
        <authorList>
            <person name="Sheu S.Y."/>
            <person name="Li Y.S."/>
            <person name="Young C.C."/>
            <person name="Chen W.M."/>
        </authorList>
    </citation>
    <scope>NUCLEOTIDE SEQUENCE [LARGE SCALE GENOMIC DNA]</scope>
    <source>
        <strain evidence="3 4">STM-7</strain>
    </source>
</reference>
<proteinExistence type="predicted"/>
<evidence type="ECO:0000256" key="1">
    <source>
        <dbReference type="ARBA" id="ARBA00004442"/>
    </source>
</evidence>